<proteinExistence type="predicted"/>
<dbReference type="InterPro" id="IPR009061">
    <property type="entry name" value="DNA-bd_dom_put_sf"/>
</dbReference>
<gene>
    <name evidence="2" type="ORF">S12H4_38682</name>
</gene>
<dbReference type="AlphaFoldDB" id="X1TS05"/>
<dbReference type="SUPFAM" id="SSF46955">
    <property type="entry name" value="Putative DNA-binding domain"/>
    <property type="match status" value="1"/>
</dbReference>
<dbReference type="GO" id="GO:0003677">
    <property type="term" value="F:DNA binding"/>
    <property type="evidence" value="ECO:0007669"/>
    <property type="project" value="InterPro"/>
</dbReference>
<dbReference type="Gene3D" id="1.10.1660.10">
    <property type="match status" value="1"/>
</dbReference>
<evidence type="ECO:0000259" key="1">
    <source>
        <dbReference type="Pfam" id="PF13411"/>
    </source>
</evidence>
<sequence>YYRTLEACKIAGISRATFFRWIGEGIIEDMASRDRRGWRLFTEEDIEKMRAEANRVHLDTRR</sequence>
<dbReference type="InterPro" id="IPR000551">
    <property type="entry name" value="MerR-type_HTH_dom"/>
</dbReference>
<organism evidence="2">
    <name type="scientific">marine sediment metagenome</name>
    <dbReference type="NCBI Taxonomy" id="412755"/>
    <lineage>
        <taxon>unclassified sequences</taxon>
        <taxon>metagenomes</taxon>
        <taxon>ecological metagenomes</taxon>
    </lineage>
</organism>
<dbReference type="Pfam" id="PF13411">
    <property type="entry name" value="MerR_1"/>
    <property type="match status" value="1"/>
</dbReference>
<reference evidence="2" key="1">
    <citation type="journal article" date="2014" name="Front. Microbiol.">
        <title>High frequency of phylogenetically diverse reductive dehalogenase-homologous genes in deep subseafloor sedimentary metagenomes.</title>
        <authorList>
            <person name="Kawai M."/>
            <person name="Futagami T."/>
            <person name="Toyoda A."/>
            <person name="Takaki Y."/>
            <person name="Nishi S."/>
            <person name="Hori S."/>
            <person name="Arai W."/>
            <person name="Tsubouchi T."/>
            <person name="Morono Y."/>
            <person name="Uchiyama I."/>
            <person name="Ito T."/>
            <person name="Fujiyama A."/>
            <person name="Inagaki F."/>
            <person name="Takami H."/>
        </authorList>
    </citation>
    <scope>NUCLEOTIDE SEQUENCE</scope>
    <source>
        <strain evidence="2">Expedition CK06-06</strain>
    </source>
</reference>
<name>X1TS05_9ZZZZ</name>
<evidence type="ECO:0000313" key="2">
    <source>
        <dbReference type="EMBL" id="GAI94161.1"/>
    </source>
</evidence>
<feature type="non-terminal residue" evidence="2">
    <location>
        <position position="1"/>
    </location>
</feature>
<protein>
    <recommendedName>
        <fullName evidence="1">HTH merR-type domain-containing protein</fullName>
    </recommendedName>
</protein>
<comment type="caution">
    <text evidence="2">The sequence shown here is derived from an EMBL/GenBank/DDBJ whole genome shotgun (WGS) entry which is preliminary data.</text>
</comment>
<dbReference type="EMBL" id="BARW01023307">
    <property type="protein sequence ID" value="GAI94161.1"/>
    <property type="molecule type" value="Genomic_DNA"/>
</dbReference>
<feature type="domain" description="HTH merR-type" evidence="1">
    <location>
        <begin position="2"/>
        <end position="50"/>
    </location>
</feature>
<accession>X1TS05</accession>
<dbReference type="GO" id="GO:0006355">
    <property type="term" value="P:regulation of DNA-templated transcription"/>
    <property type="evidence" value="ECO:0007669"/>
    <property type="project" value="InterPro"/>
</dbReference>